<evidence type="ECO:0000256" key="3">
    <source>
        <dbReference type="ARBA" id="ARBA00022833"/>
    </source>
</evidence>
<organism evidence="9 10">
    <name type="scientific">Cercophora newfieldiana</name>
    <dbReference type="NCBI Taxonomy" id="92897"/>
    <lineage>
        <taxon>Eukaryota</taxon>
        <taxon>Fungi</taxon>
        <taxon>Dikarya</taxon>
        <taxon>Ascomycota</taxon>
        <taxon>Pezizomycotina</taxon>
        <taxon>Sordariomycetes</taxon>
        <taxon>Sordariomycetidae</taxon>
        <taxon>Sordariales</taxon>
        <taxon>Lasiosphaeriaceae</taxon>
        <taxon>Cercophora</taxon>
    </lineage>
</organism>
<keyword evidence="10" id="KW-1185">Reference proteome</keyword>
<sequence>MPASLSLQPLHPVSPHQPPRPSNPEVDPAPPDESTHLFGIEKAFWKIQNSAQELLRFAATYHQHHQLTGDRTALPPLPREIDMLSMTQLSWGILHAVSDINNHNQRVLVARHGLAWRRRHMLQQQRAGGVVGRVVPGGRVKKEPRTRRVLEKGTKVLDGCVECGTDESPRWRRGPAGRLTLCNVCGLLFAKRAQVQQGQGQGQGQGQKIEGEEESMVG</sequence>
<name>A0AA39YNB6_9PEZI</name>
<dbReference type="SMART" id="SM00401">
    <property type="entry name" value="ZnF_GATA"/>
    <property type="match status" value="1"/>
</dbReference>
<protein>
    <recommendedName>
        <fullName evidence="8">GATA-type domain-containing protein</fullName>
    </recommendedName>
</protein>
<evidence type="ECO:0000313" key="10">
    <source>
        <dbReference type="Proteomes" id="UP001174936"/>
    </source>
</evidence>
<proteinExistence type="predicted"/>
<evidence type="ECO:0000256" key="5">
    <source>
        <dbReference type="ARBA" id="ARBA00023163"/>
    </source>
</evidence>
<dbReference type="Pfam" id="PF00320">
    <property type="entry name" value="GATA"/>
    <property type="match status" value="1"/>
</dbReference>
<keyword evidence="4" id="KW-0805">Transcription regulation</keyword>
<dbReference type="EMBL" id="JAULSV010000001">
    <property type="protein sequence ID" value="KAK0655614.1"/>
    <property type="molecule type" value="Genomic_DNA"/>
</dbReference>
<evidence type="ECO:0000256" key="7">
    <source>
        <dbReference type="SAM" id="MobiDB-lite"/>
    </source>
</evidence>
<feature type="region of interest" description="Disordered" evidence="7">
    <location>
        <begin position="1"/>
        <end position="33"/>
    </location>
</feature>
<dbReference type="PANTHER" id="PTHR47172">
    <property type="entry name" value="OS01G0976800 PROTEIN"/>
    <property type="match status" value="1"/>
</dbReference>
<dbReference type="CDD" id="cd00202">
    <property type="entry name" value="ZnF_GATA"/>
    <property type="match status" value="1"/>
</dbReference>
<keyword evidence="3" id="KW-0862">Zinc</keyword>
<evidence type="ECO:0000313" key="9">
    <source>
        <dbReference type="EMBL" id="KAK0655614.1"/>
    </source>
</evidence>
<keyword evidence="1" id="KW-0479">Metal-binding</keyword>
<dbReference type="AlphaFoldDB" id="A0AA39YNB6"/>
<evidence type="ECO:0000256" key="4">
    <source>
        <dbReference type="ARBA" id="ARBA00023015"/>
    </source>
</evidence>
<keyword evidence="5" id="KW-0804">Transcription</keyword>
<dbReference type="Proteomes" id="UP001174936">
    <property type="component" value="Unassembled WGS sequence"/>
</dbReference>
<evidence type="ECO:0000256" key="2">
    <source>
        <dbReference type="ARBA" id="ARBA00022771"/>
    </source>
</evidence>
<dbReference type="PROSITE" id="PS50114">
    <property type="entry name" value="GATA_ZN_FINGER_2"/>
    <property type="match status" value="1"/>
</dbReference>
<dbReference type="PANTHER" id="PTHR47172:SF24">
    <property type="entry name" value="GATA ZINC FINGER DOMAIN-CONTAINING PROTEIN 14-RELATED"/>
    <property type="match status" value="1"/>
</dbReference>
<accession>A0AA39YNB6</accession>
<evidence type="ECO:0000256" key="6">
    <source>
        <dbReference type="PROSITE-ProRule" id="PRU00094"/>
    </source>
</evidence>
<evidence type="ECO:0000256" key="1">
    <source>
        <dbReference type="ARBA" id="ARBA00022723"/>
    </source>
</evidence>
<feature type="region of interest" description="Disordered" evidence="7">
    <location>
        <begin position="196"/>
        <end position="218"/>
    </location>
</feature>
<keyword evidence="2 6" id="KW-0863">Zinc-finger</keyword>
<feature type="compositionally biased region" description="Pro residues" evidence="7">
    <location>
        <begin position="15"/>
        <end position="31"/>
    </location>
</feature>
<dbReference type="GO" id="GO:0006355">
    <property type="term" value="P:regulation of DNA-templated transcription"/>
    <property type="evidence" value="ECO:0007669"/>
    <property type="project" value="InterPro"/>
</dbReference>
<dbReference type="GO" id="GO:0008270">
    <property type="term" value="F:zinc ion binding"/>
    <property type="evidence" value="ECO:0007669"/>
    <property type="project" value="UniProtKB-KW"/>
</dbReference>
<feature type="domain" description="GATA-type" evidence="8">
    <location>
        <begin position="160"/>
        <end position="189"/>
    </location>
</feature>
<dbReference type="SUPFAM" id="SSF57716">
    <property type="entry name" value="Glucocorticoid receptor-like (DNA-binding domain)"/>
    <property type="match status" value="1"/>
</dbReference>
<dbReference type="Gene3D" id="3.30.50.10">
    <property type="entry name" value="Erythroid Transcription Factor GATA-1, subunit A"/>
    <property type="match status" value="1"/>
</dbReference>
<dbReference type="InterPro" id="IPR013088">
    <property type="entry name" value="Znf_NHR/GATA"/>
</dbReference>
<evidence type="ECO:0000259" key="8">
    <source>
        <dbReference type="PROSITE" id="PS50114"/>
    </source>
</evidence>
<comment type="caution">
    <text evidence="9">The sequence shown here is derived from an EMBL/GenBank/DDBJ whole genome shotgun (WGS) entry which is preliminary data.</text>
</comment>
<dbReference type="GO" id="GO:0043565">
    <property type="term" value="F:sequence-specific DNA binding"/>
    <property type="evidence" value="ECO:0007669"/>
    <property type="project" value="InterPro"/>
</dbReference>
<gene>
    <name evidence="9" type="ORF">B0T16DRAFT_451263</name>
</gene>
<dbReference type="InterPro" id="IPR000679">
    <property type="entry name" value="Znf_GATA"/>
</dbReference>
<reference evidence="9" key="1">
    <citation type="submission" date="2023-06" db="EMBL/GenBank/DDBJ databases">
        <title>Genome-scale phylogeny and comparative genomics of the fungal order Sordariales.</title>
        <authorList>
            <consortium name="Lawrence Berkeley National Laboratory"/>
            <person name="Hensen N."/>
            <person name="Bonometti L."/>
            <person name="Westerberg I."/>
            <person name="Brannstrom I.O."/>
            <person name="Guillou S."/>
            <person name="Cros-Aarteil S."/>
            <person name="Calhoun S."/>
            <person name="Haridas S."/>
            <person name="Kuo A."/>
            <person name="Mondo S."/>
            <person name="Pangilinan J."/>
            <person name="Riley R."/>
            <person name="Labutti K."/>
            <person name="Andreopoulos B."/>
            <person name="Lipzen A."/>
            <person name="Chen C."/>
            <person name="Yanf M."/>
            <person name="Daum C."/>
            <person name="Ng V."/>
            <person name="Clum A."/>
            <person name="Steindorff A."/>
            <person name="Ohm R."/>
            <person name="Martin F."/>
            <person name="Silar P."/>
            <person name="Natvig D."/>
            <person name="Lalanne C."/>
            <person name="Gautier V."/>
            <person name="Ament-Velasquez S.L."/>
            <person name="Kruys A."/>
            <person name="Hutchinson M.I."/>
            <person name="Powell A.J."/>
            <person name="Barry K."/>
            <person name="Miller A.N."/>
            <person name="Grigoriev I.V."/>
            <person name="Debuchy R."/>
            <person name="Gladieux P."/>
            <person name="Thoren M.H."/>
            <person name="Johannesson H."/>
        </authorList>
    </citation>
    <scope>NUCLEOTIDE SEQUENCE</scope>
    <source>
        <strain evidence="9">SMH2532-1</strain>
    </source>
</reference>